<keyword evidence="6" id="KW-1185">Reference proteome</keyword>
<organism evidence="5 6">
    <name type="scientific">Thermincola ferriacetica</name>
    <dbReference type="NCBI Taxonomy" id="281456"/>
    <lineage>
        <taxon>Bacteria</taxon>
        <taxon>Bacillati</taxon>
        <taxon>Bacillota</taxon>
        <taxon>Clostridia</taxon>
        <taxon>Eubacteriales</taxon>
        <taxon>Thermincolaceae</taxon>
        <taxon>Thermincola</taxon>
    </lineage>
</organism>
<feature type="domain" description="Bacillithiol biosynthesis BshC N-terminal Rossmann-like" evidence="3">
    <location>
        <begin position="1"/>
        <end position="379"/>
    </location>
</feature>
<dbReference type="EMBL" id="LGTE01000018">
    <property type="protein sequence ID" value="KNZ68988.1"/>
    <property type="molecule type" value="Genomic_DNA"/>
</dbReference>
<evidence type="ECO:0000259" key="4">
    <source>
        <dbReference type="Pfam" id="PF24850"/>
    </source>
</evidence>
<sequence length="544" mass="62783">MIIESVRLTYKQPLVNKYLYHFPAVECLFSANPYRLADFQYRLQTVANEYKADREELVRILLSYNKNLGCSQKTVANIEMLRDKNSVVVITGQQAGVFTGPLYTIYKTITVIQLAQKLSRDLGCPVIPFFWVASEDHDFQEINHLDFINRQGRLDRLVLEEEPGGKFSVGHIPVSEAVYKLIDALAESTNPAEWKEGYIEQLKDYACSSENLAEWFARIMTGFFTDYGLVMVHPMLPGIRKLMAPLFEQFVIRSEEVNRALEQGKNMVMDLGFTPQVDKDPEHLHLFRYVDGERLPLLKENDVFTVRGRDLHWREDELLAAIRDNPEDFSPNVVLRPVAQDYVLPLLAYVAGPGEISYYALYKAIYPLFGMNMPIIYPRANITLLEGNISKLMQKYGLSLNDVVEGMEEKQRQFLKELETVDIEGLFNGFREKVGRCFQEVNDEVIVIDPSLRRVGEEAWNKALYQINHYYEKVQQYHRKKNDTLVRQLGKISLSLFPKNNFQERVFNIFPYLFKHGPGLINGLVGLPLIEGTDHKIVHINPEI</sequence>
<feature type="domain" description="Bacillithiol biosynthesis BshC C-terminal coiled-coil" evidence="4">
    <location>
        <begin position="382"/>
        <end position="539"/>
    </location>
</feature>
<dbReference type="NCBIfam" id="TIGR03998">
    <property type="entry name" value="thiol_BshC"/>
    <property type="match status" value="1"/>
</dbReference>
<proteinExistence type="inferred from homology"/>
<name>A0A0L6W0T2_9FIRM</name>
<evidence type="ECO:0000313" key="6">
    <source>
        <dbReference type="Proteomes" id="UP000037175"/>
    </source>
</evidence>
<comment type="function">
    <text evidence="2">Involved in bacillithiol (BSH) biosynthesis. May catalyze the last step of the pathway, the addition of cysteine to glucosamine malate (GlcN-Mal) to generate BSH.</text>
</comment>
<dbReference type="Proteomes" id="UP000037175">
    <property type="component" value="Unassembled WGS sequence"/>
</dbReference>
<keyword evidence="1 2" id="KW-0436">Ligase</keyword>
<dbReference type="InterPro" id="IPR011199">
    <property type="entry name" value="Bacillithiol_biosynth_BshC"/>
</dbReference>
<comment type="caution">
    <text evidence="5">The sequence shown here is derived from an EMBL/GenBank/DDBJ whole genome shotgun (WGS) entry which is preliminary data.</text>
</comment>
<evidence type="ECO:0000256" key="1">
    <source>
        <dbReference type="ARBA" id="ARBA00022598"/>
    </source>
</evidence>
<evidence type="ECO:0000259" key="3">
    <source>
        <dbReference type="Pfam" id="PF10079"/>
    </source>
</evidence>
<evidence type="ECO:0000256" key="2">
    <source>
        <dbReference type="HAMAP-Rule" id="MF_01867"/>
    </source>
</evidence>
<dbReference type="InterPro" id="IPR055398">
    <property type="entry name" value="Rossmann-like_BshC"/>
</dbReference>
<dbReference type="Pfam" id="PF10079">
    <property type="entry name" value="Rossmann-like_BshC"/>
    <property type="match status" value="1"/>
</dbReference>
<dbReference type="GO" id="GO:0016874">
    <property type="term" value="F:ligase activity"/>
    <property type="evidence" value="ECO:0007669"/>
    <property type="project" value="UniProtKB-UniRule"/>
</dbReference>
<reference evidence="6" key="1">
    <citation type="submission" date="2015-07" db="EMBL/GenBank/DDBJ databases">
        <title>Complete Genome of Thermincola ferriacetica strain Z-0001T.</title>
        <authorList>
            <person name="Lusk B."/>
            <person name="Badalamenti J.P."/>
            <person name="Parameswaran P."/>
            <person name="Bond D.R."/>
            <person name="Torres C.I."/>
        </authorList>
    </citation>
    <scope>NUCLEOTIDE SEQUENCE [LARGE SCALE GENOMIC DNA]</scope>
    <source>
        <strain evidence="6">Z-0001</strain>
    </source>
</reference>
<dbReference type="Pfam" id="PF24850">
    <property type="entry name" value="CC_BshC"/>
    <property type="match status" value="1"/>
</dbReference>
<dbReference type="EC" id="6.-.-.-" evidence="2"/>
<dbReference type="PIRSF" id="PIRSF012535">
    <property type="entry name" value="UCP012535"/>
    <property type="match status" value="1"/>
</dbReference>
<gene>
    <name evidence="2" type="primary">bshC</name>
    <name evidence="5" type="ORF">Tfer_2348</name>
</gene>
<dbReference type="RefSeq" id="WP_052218485.1">
    <property type="nucleotide sequence ID" value="NZ_LGTE01000018.1"/>
</dbReference>
<accession>A0A0L6W0T2</accession>
<dbReference type="PATRIC" id="fig|281456.6.peg.2487"/>
<dbReference type="HAMAP" id="MF_01867">
    <property type="entry name" value="BshC"/>
    <property type="match status" value="1"/>
</dbReference>
<evidence type="ECO:0000313" key="5">
    <source>
        <dbReference type="EMBL" id="KNZ68988.1"/>
    </source>
</evidence>
<dbReference type="AlphaFoldDB" id="A0A0L6W0T2"/>
<dbReference type="InterPro" id="IPR055399">
    <property type="entry name" value="CC_BshC"/>
</dbReference>
<protein>
    <recommendedName>
        <fullName evidence="2">Putative cysteine ligase BshC</fullName>
        <ecNumber evidence="2">6.-.-.-</ecNumber>
    </recommendedName>
</protein>
<comment type="similarity">
    <text evidence="2">Belongs to the BshC family.</text>
</comment>